<keyword evidence="2" id="KW-1185">Reference proteome</keyword>
<evidence type="ECO:0000313" key="2">
    <source>
        <dbReference type="Proteomes" id="UP001500736"/>
    </source>
</evidence>
<accession>A0ABN1JKE1</accession>
<dbReference type="Proteomes" id="UP001500736">
    <property type="component" value="Unassembled WGS sequence"/>
</dbReference>
<evidence type="ECO:0000313" key="1">
    <source>
        <dbReference type="EMBL" id="GAA0740888.1"/>
    </source>
</evidence>
<sequence length="106" mass="11820">MLKSNPFSIKTPTNADIKNNHCKGFIRSFKMNKAKIAANIGATYRMETAVPAGNNFKDEKNKVIAINPQALLNNKSFTLLPTIEMLCLIRNGYVKKSDPKALKHTI</sequence>
<gene>
    <name evidence="1" type="ORF">GCM10009431_11500</name>
</gene>
<protein>
    <submittedName>
        <fullName evidence="1">Uncharacterized protein</fullName>
    </submittedName>
</protein>
<comment type="caution">
    <text evidence="1">The sequence shown here is derived from an EMBL/GenBank/DDBJ whole genome shotgun (WGS) entry which is preliminary data.</text>
</comment>
<organism evidence="1 2">
    <name type="scientific">Gaetbulibacter jejuensis</name>
    <dbReference type="NCBI Taxonomy" id="584607"/>
    <lineage>
        <taxon>Bacteria</taxon>
        <taxon>Pseudomonadati</taxon>
        <taxon>Bacteroidota</taxon>
        <taxon>Flavobacteriia</taxon>
        <taxon>Flavobacteriales</taxon>
        <taxon>Flavobacteriaceae</taxon>
        <taxon>Gaetbulibacter</taxon>
    </lineage>
</organism>
<name>A0ABN1JKE1_9FLAO</name>
<proteinExistence type="predicted"/>
<dbReference type="EMBL" id="BAAAGF010000001">
    <property type="protein sequence ID" value="GAA0740888.1"/>
    <property type="molecule type" value="Genomic_DNA"/>
</dbReference>
<reference evidence="1 2" key="1">
    <citation type="journal article" date="2019" name="Int. J. Syst. Evol. Microbiol.">
        <title>The Global Catalogue of Microorganisms (GCM) 10K type strain sequencing project: providing services to taxonomists for standard genome sequencing and annotation.</title>
        <authorList>
            <consortium name="The Broad Institute Genomics Platform"/>
            <consortium name="The Broad Institute Genome Sequencing Center for Infectious Disease"/>
            <person name="Wu L."/>
            <person name="Ma J."/>
        </authorList>
    </citation>
    <scope>NUCLEOTIDE SEQUENCE [LARGE SCALE GENOMIC DNA]</scope>
    <source>
        <strain evidence="1 2">JCM 15976</strain>
    </source>
</reference>